<feature type="transmembrane region" description="Helical" evidence="1">
    <location>
        <begin position="33"/>
        <end position="51"/>
    </location>
</feature>
<dbReference type="AlphaFoldDB" id="A0A1C7DHL1"/>
<keyword evidence="1" id="KW-0472">Membrane</keyword>
<dbReference type="Proteomes" id="UP000092661">
    <property type="component" value="Chromosome"/>
</dbReference>
<evidence type="ECO:0000313" key="3">
    <source>
        <dbReference type="EMBL" id="EIM07022.1"/>
    </source>
</evidence>
<gene>
    <name evidence="3" type="ORF">A1A1_07569</name>
    <name evidence="2" type="ORF">BBH88_12395</name>
</gene>
<sequence>MKLDCPYFYIISIRVMLITLVDLDHKNRGSFEWFDNIMPFAFITGFFIGYTDKLPMKNKHS</sequence>
<accession>A0A1C7DHL1</accession>
<reference evidence="3 4" key="1">
    <citation type="journal article" date="2012" name="J. Bacteriol.">
        <title>Genome Sequence of the Antarctic Psychrophile Bacterium Planococcus antarcticus DSM 14505.</title>
        <authorList>
            <person name="Margolles A."/>
            <person name="Gueimonde M."/>
            <person name="Sanchez B."/>
        </authorList>
    </citation>
    <scope>NUCLEOTIDE SEQUENCE [LARGE SCALE GENOMIC DNA]</scope>
    <source>
        <strain evidence="3 4">DSM 14505</strain>
    </source>
</reference>
<dbReference type="KEGG" id="pana:BBH88_12395"/>
<evidence type="ECO:0000313" key="4">
    <source>
        <dbReference type="Proteomes" id="UP000004725"/>
    </source>
</evidence>
<dbReference type="RefSeq" id="WP_006829517.1">
    <property type="nucleotide sequence ID" value="NZ_AJYB01000023.1"/>
</dbReference>
<reference evidence="5" key="2">
    <citation type="submission" date="2016-07" db="EMBL/GenBank/DDBJ databases">
        <authorList>
            <person name="See-Too W.S."/>
        </authorList>
    </citation>
    <scope>NUCLEOTIDE SEQUENCE [LARGE SCALE GENOMIC DNA]</scope>
    <source>
        <strain evidence="5">DSM 14505</strain>
    </source>
</reference>
<protein>
    <submittedName>
        <fullName evidence="3">Uncharacterized protein</fullName>
    </submittedName>
</protein>
<evidence type="ECO:0000313" key="2">
    <source>
        <dbReference type="EMBL" id="ANU11040.1"/>
    </source>
</evidence>
<proteinExistence type="predicted"/>
<evidence type="ECO:0000256" key="1">
    <source>
        <dbReference type="SAM" id="Phobius"/>
    </source>
</evidence>
<dbReference type="OrthoDB" id="9940593at2"/>
<dbReference type="EMBL" id="AJYB01000023">
    <property type="protein sequence ID" value="EIM07022.1"/>
    <property type="molecule type" value="Genomic_DNA"/>
</dbReference>
<organism evidence="3 4">
    <name type="scientific">Planococcus antarcticus DSM 14505</name>
    <dbReference type="NCBI Taxonomy" id="1185653"/>
    <lineage>
        <taxon>Bacteria</taxon>
        <taxon>Bacillati</taxon>
        <taxon>Bacillota</taxon>
        <taxon>Bacilli</taxon>
        <taxon>Bacillales</taxon>
        <taxon>Caryophanaceae</taxon>
        <taxon>Planococcus</taxon>
    </lineage>
</organism>
<reference evidence="2" key="3">
    <citation type="submission" date="2016-10" db="EMBL/GenBank/DDBJ databases">
        <authorList>
            <person name="See-Too W.S."/>
        </authorList>
    </citation>
    <scope>NUCLEOTIDE SEQUENCE</scope>
    <source>
        <strain evidence="2">DSM 14505</strain>
    </source>
</reference>
<evidence type="ECO:0000313" key="5">
    <source>
        <dbReference type="Proteomes" id="UP000092661"/>
    </source>
</evidence>
<keyword evidence="1" id="KW-0812">Transmembrane</keyword>
<name>A0A1C7DHL1_9BACL</name>
<keyword evidence="5" id="KW-1185">Reference proteome</keyword>
<dbReference type="Proteomes" id="UP000004725">
    <property type="component" value="Unassembled WGS sequence"/>
</dbReference>
<keyword evidence="1" id="KW-1133">Transmembrane helix</keyword>
<feature type="transmembrane region" description="Helical" evidence="1">
    <location>
        <begin position="6"/>
        <end position="21"/>
    </location>
</feature>
<dbReference type="EMBL" id="CP016534">
    <property type="protein sequence ID" value="ANU11040.1"/>
    <property type="molecule type" value="Genomic_DNA"/>
</dbReference>